<dbReference type="SFLD" id="SFLDG01135">
    <property type="entry name" value="C1.5.6:_HAD__Beta-PGM__Phospha"/>
    <property type="match status" value="1"/>
</dbReference>
<evidence type="ECO:0000313" key="1">
    <source>
        <dbReference type="EMBL" id="MBM3316644.1"/>
    </source>
</evidence>
<dbReference type="PANTHER" id="PTHR43434">
    <property type="entry name" value="PHOSPHOGLYCOLATE PHOSPHATASE"/>
    <property type="match status" value="1"/>
</dbReference>
<dbReference type="GO" id="GO:0008967">
    <property type="term" value="F:phosphoglycolate phosphatase activity"/>
    <property type="evidence" value="ECO:0007669"/>
    <property type="project" value="TreeGrafter"/>
</dbReference>
<protein>
    <submittedName>
        <fullName evidence="1">HAD-IA family hydrolase</fullName>
    </submittedName>
</protein>
<dbReference type="AlphaFoldDB" id="A0A937X9Q9"/>
<dbReference type="SFLD" id="SFLDG01129">
    <property type="entry name" value="C1.5:_HAD__Beta-PGM__Phosphata"/>
    <property type="match status" value="1"/>
</dbReference>
<dbReference type="SUPFAM" id="SSF56784">
    <property type="entry name" value="HAD-like"/>
    <property type="match status" value="1"/>
</dbReference>
<dbReference type="InterPro" id="IPR023198">
    <property type="entry name" value="PGP-like_dom2"/>
</dbReference>
<dbReference type="EMBL" id="VGIY01000029">
    <property type="protein sequence ID" value="MBM3316644.1"/>
    <property type="molecule type" value="Genomic_DNA"/>
</dbReference>
<dbReference type="Gene3D" id="3.40.50.1000">
    <property type="entry name" value="HAD superfamily/HAD-like"/>
    <property type="match status" value="1"/>
</dbReference>
<evidence type="ECO:0000313" key="2">
    <source>
        <dbReference type="Proteomes" id="UP000748308"/>
    </source>
</evidence>
<dbReference type="InterPro" id="IPR036412">
    <property type="entry name" value="HAD-like_sf"/>
</dbReference>
<dbReference type="PANTHER" id="PTHR43434:SF1">
    <property type="entry name" value="PHOSPHOGLYCOLATE PHOSPHATASE"/>
    <property type="match status" value="1"/>
</dbReference>
<dbReference type="NCBIfam" id="TIGR01509">
    <property type="entry name" value="HAD-SF-IA-v3"/>
    <property type="match status" value="1"/>
</dbReference>
<proteinExistence type="predicted"/>
<reference evidence="1" key="1">
    <citation type="submission" date="2019-03" db="EMBL/GenBank/DDBJ databases">
        <title>Lake Tanganyika Metagenome-Assembled Genomes (MAGs).</title>
        <authorList>
            <person name="Tran P."/>
        </authorList>
    </citation>
    <scope>NUCLEOTIDE SEQUENCE</scope>
    <source>
        <strain evidence="1">M_DeepCast_400m_m2_100</strain>
    </source>
</reference>
<gene>
    <name evidence="1" type="ORF">FJY75_02220</name>
</gene>
<dbReference type="NCBIfam" id="TIGR01549">
    <property type="entry name" value="HAD-SF-IA-v1"/>
    <property type="match status" value="1"/>
</dbReference>
<dbReference type="PRINTS" id="PR00413">
    <property type="entry name" value="HADHALOGNASE"/>
</dbReference>
<dbReference type="InterPro" id="IPR023214">
    <property type="entry name" value="HAD_sf"/>
</dbReference>
<dbReference type="Gene3D" id="1.10.150.240">
    <property type="entry name" value="Putative phosphatase, domain 2"/>
    <property type="match status" value="1"/>
</dbReference>
<keyword evidence="1" id="KW-0378">Hydrolase</keyword>
<accession>A0A937X9Q9</accession>
<dbReference type="Pfam" id="PF00702">
    <property type="entry name" value="Hydrolase"/>
    <property type="match status" value="1"/>
</dbReference>
<dbReference type="Proteomes" id="UP000748308">
    <property type="component" value="Unassembled WGS sequence"/>
</dbReference>
<name>A0A937X9Q9_UNCEI</name>
<dbReference type="GO" id="GO:0006281">
    <property type="term" value="P:DNA repair"/>
    <property type="evidence" value="ECO:0007669"/>
    <property type="project" value="TreeGrafter"/>
</dbReference>
<organism evidence="1 2">
    <name type="scientific">Eiseniibacteriota bacterium</name>
    <dbReference type="NCBI Taxonomy" id="2212470"/>
    <lineage>
        <taxon>Bacteria</taxon>
        <taxon>Candidatus Eiseniibacteriota</taxon>
    </lineage>
</organism>
<dbReference type="SFLD" id="SFLDS00003">
    <property type="entry name" value="Haloacid_Dehalogenase"/>
    <property type="match status" value="1"/>
</dbReference>
<comment type="caution">
    <text evidence="1">The sequence shown here is derived from an EMBL/GenBank/DDBJ whole genome shotgun (WGS) entry which is preliminary data.</text>
</comment>
<dbReference type="InterPro" id="IPR006439">
    <property type="entry name" value="HAD-SF_hydro_IA"/>
</dbReference>
<sequence length="221" mass="23994">MTPQDRRPDRGSPSRRPPTPIHAILFDLDGVLVETFEAWMEVVEACRERRGHPRLGREAILRAWGQGLDADVRTFFPGLTPSELAREYEAEFGRHLDRVQPIAGAAALLSTLRKAGVCRAVVTNSPARLAHDLLRAAGLAEFVESVTGGDEVPAGKPNPAMLRLALDRLDVAAERAVMIGDTANDIEAAAAAGVFSIGYRFQGDARVQRLVDVLALVTERP</sequence>
<dbReference type="InterPro" id="IPR050155">
    <property type="entry name" value="HAD-like_hydrolase_sf"/>
</dbReference>
<dbReference type="GO" id="GO:0005829">
    <property type="term" value="C:cytosol"/>
    <property type="evidence" value="ECO:0007669"/>
    <property type="project" value="TreeGrafter"/>
</dbReference>